<feature type="compositionally biased region" description="Basic and acidic residues" evidence="1">
    <location>
        <begin position="170"/>
        <end position="180"/>
    </location>
</feature>
<feature type="compositionally biased region" description="Polar residues" evidence="1">
    <location>
        <begin position="129"/>
        <end position="140"/>
    </location>
</feature>
<feature type="compositionally biased region" description="Polar residues" evidence="1">
    <location>
        <begin position="33"/>
        <end position="42"/>
    </location>
</feature>
<feature type="region of interest" description="Disordered" evidence="1">
    <location>
        <begin position="1"/>
        <end position="84"/>
    </location>
</feature>
<dbReference type="Proteomes" id="UP001604336">
    <property type="component" value="Unassembled WGS sequence"/>
</dbReference>
<accession>A0ABD1SBY2</accession>
<keyword evidence="3" id="KW-1185">Reference proteome</keyword>
<reference evidence="3" key="1">
    <citation type="submission" date="2024-07" db="EMBL/GenBank/DDBJ databases">
        <title>Two chromosome-level genome assemblies of Korean endemic species Abeliophyllum distichum and Forsythia ovata (Oleaceae).</title>
        <authorList>
            <person name="Jang H."/>
        </authorList>
    </citation>
    <scope>NUCLEOTIDE SEQUENCE [LARGE SCALE GENOMIC DNA]</scope>
</reference>
<evidence type="ECO:0000256" key="1">
    <source>
        <dbReference type="SAM" id="MobiDB-lite"/>
    </source>
</evidence>
<evidence type="ECO:0000313" key="2">
    <source>
        <dbReference type="EMBL" id="KAL2498272.1"/>
    </source>
</evidence>
<organism evidence="2 3">
    <name type="scientific">Abeliophyllum distichum</name>
    <dbReference type="NCBI Taxonomy" id="126358"/>
    <lineage>
        <taxon>Eukaryota</taxon>
        <taxon>Viridiplantae</taxon>
        <taxon>Streptophyta</taxon>
        <taxon>Embryophyta</taxon>
        <taxon>Tracheophyta</taxon>
        <taxon>Spermatophyta</taxon>
        <taxon>Magnoliopsida</taxon>
        <taxon>eudicotyledons</taxon>
        <taxon>Gunneridae</taxon>
        <taxon>Pentapetalae</taxon>
        <taxon>asterids</taxon>
        <taxon>lamiids</taxon>
        <taxon>Lamiales</taxon>
        <taxon>Oleaceae</taxon>
        <taxon>Forsythieae</taxon>
        <taxon>Abeliophyllum</taxon>
    </lineage>
</organism>
<feature type="compositionally biased region" description="Polar residues" evidence="1">
    <location>
        <begin position="148"/>
        <end position="160"/>
    </location>
</feature>
<dbReference type="AlphaFoldDB" id="A0ABD1SBY2"/>
<protein>
    <submittedName>
        <fullName evidence="2">Uncharacterized protein</fullName>
    </submittedName>
</protein>
<dbReference type="EMBL" id="JBFOLK010000007">
    <property type="protein sequence ID" value="KAL2498272.1"/>
    <property type="molecule type" value="Genomic_DNA"/>
</dbReference>
<evidence type="ECO:0000313" key="3">
    <source>
        <dbReference type="Proteomes" id="UP001604336"/>
    </source>
</evidence>
<feature type="region of interest" description="Disordered" evidence="1">
    <location>
        <begin position="111"/>
        <end position="180"/>
    </location>
</feature>
<sequence>MEDAKDLKENGSLESSTAPLASVPDNDQWASDAPTTQNTNGKVDSEHQGSMEEVSELAPLKDGFDAANLEEKSRSADNNFDTPSVVQETLDVDTLKPQKEEKVEAKIVIQSSQEDDSFSKAQIREDKLSVSSPQAINGSASHLVPEASTDSDSTPKSTARSKQHMYMDVNRGKIDTDSAY</sequence>
<comment type="caution">
    <text evidence="2">The sequence shown here is derived from an EMBL/GenBank/DDBJ whole genome shotgun (WGS) entry which is preliminary data.</text>
</comment>
<proteinExistence type="predicted"/>
<feature type="compositionally biased region" description="Basic and acidic residues" evidence="1">
    <location>
        <begin position="1"/>
        <end position="11"/>
    </location>
</feature>
<gene>
    <name evidence="2" type="ORF">Adt_23822</name>
</gene>
<name>A0ABD1SBY2_9LAMI</name>